<dbReference type="Proteomes" id="UP000245609">
    <property type="component" value="Unassembled WGS sequence"/>
</dbReference>
<dbReference type="OrthoDB" id="5353095at2759"/>
<keyword evidence="2" id="KW-0812">Transmembrane</keyword>
<feature type="compositionally biased region" description="Basic and acidic residues" evidence="1">
    <location>
        <begin position="125"/>
        <end position="143"/>
    </location>
</feature>
<comment type="caution">
    <text evidence="3">The sequence shown here is derived from an EMBL/GenBank/DDBJ whole genome shotgun (WGS) entry which is preliminary data.</text>
</comment>
<evidence type="ECO:0000313" key="4">
    <source>
        <dbReference type="Proteomes" id="UP000245609"/>
    </source>
</evidence>
<proteinExistence type="predicted"/>
<protein>
    <recommendedName>
        <fullName evidence="5">Cyclin N-terminal domain-containing protein</fullName>
    </recommendedName>
</protein>
<name>A0A2T9ZET8_9FUNG</name>
<feature type="region of interest" description="Disordered" evidence="1">
    <location>
        <begin position="1"/>
        <end position="39"/>
    </location>
</feature>
<dbReference type="InterPro" id="IPR036915">
    <property type="entry name" value="Cyclin-like_sf"/>
</dbReference>
<evidence type="ECO:0000256" key="2">
    <source>
        <dbReference type="SAM" id="Phobius"/>
    </source>
</evidence>
<gene>
    <name evidence="3" type="ORF">BB560_002435</name>
</gene>
<evidence type="ECO:0008006" key="5">
    <source>
        <dbReference type="Google" id="ProtNLM"/>
    </source>
</evidence>
<dbReference type="GO" id="GO:0051726">
    <property type="term" value="P:regulation of cell cycle"/>
    <property type="evidence" value="ECO:0007669"/>
    <property type="project" value="InterPro"/>
</dbReference>
<evidence type="ECO:0000256" key="1">
    <source>
        <dbReference type="SAM" id="MobiDB-lite"/>
    </source>
</evidence>
<accession>A0A2T9ZET8</accession>
<keyword evidence="2" id="KW-0472">Membrane</keyword>
<sequence>MGSKPNPTSQSSELSHSDSFGKTSSAEQPDPLESLLLEKLQKQREQATLRLKQLSQVPQVPQIPFLNKPTSNIASKESDQQNSLRNANSASTQDSVYINIIDNGYLQESYNRNDLGKTQKSLHSVIDDPKTESRIPINDKDDQSSANNDYYRIVPIDKSSELIASDFDGLGHNRLKLAIVFDSSADPKDSNKSSLVSLSTIIKYTDSQKKSGRKKKGIQDLARQTLATMEIRKKECSFKHLLSDENLSKESQLLFSFAPGDIDDPLLDNGLIQRTMLGLPGMIGSIFQFSHNPSLAGELNERFALKHYELNAVGLSIAKIRKTKSLLASTCRLMRLEPSSLALCFAYYEKLLLRFENTLKSKDSEFCGIPLRDLIQIGGGSFANTFSIFGAICLLLSMKINDPYPVPLVYQTATLLSRNLMINRKLIYEYEFFVFSALEFGLFIPNRQFMPFLYSS</sequence>
<feature type="region of interest" description="Disordered" evidence="1">
    <location>
        <begin position="121"/>
        <end position="146"/>
    </location>
</feature>
<dbReference type="SUPFAM" id="SSF47954">
    <property type="entry name" value="Cyclin-like"/>
    <property type="match status" value="1"/>
</dbReference>
<organism evidence="3 4">
    <name type="scientific">Smittium megazygosporum</name>
    <dbReference type="NCBI Taxonomy" id="133381"/>
    <lineage>
        <taxon>Eukaryota</taxon>
        <taxon>Fungi</taxon>
        <taxon>Fungi incertae sedis</taxon>
        <taxon>Zoopagomycota</taxon>
        <taxon>Kickxellomycotina</taxon>
        <taxon>Harpellomycetes</taxon>
        <taxon>Harpellales</taxon>
        <taxon>Legeriomycetaceae</taxon>
        <taxon>Smittium</taxon>
    </lineage>
</organism>
<dbReference type="STRING" id="133381.A0A2T9ZET8"/>
<feature type="transmembrane region" description="Helical" evidence="2">
    <location>
        <begin position="426"/>
        <end position="444"/>
    </location>
</feature>
<keyword evidence="4" id="KW-1185">Reference proteome</keyword>
<feature type="compositionally biased region" description="Polar residues" evidence="1">
    <location>
        <begin position="68"/>
        <end position="90"/>
    </location>
</feature>
<dbReference type="InterPro" id="IPR012388">
    <property type="entry name" value="CABLES1/2"/>
</dbReference>
<evidence type="ECO:0000313" key="3">
    <source>
        <dbReference type="EMBL" id="PVV03102.1"/>
    </source>
</evidence>
<dbReference type="PANTHER" id="PTHR22896:SF0">
    <property type="entry name" value="CYCLIN N-TERMINAL DOMAIN-CONTAINING PROTEIN"/>
    <property type="match status" value="1"/>
</dbReference>
<keyword evidence="2" id="KW-1133">Transmembrane helix</keyword>
<dbReference type="PANTHER" id="PTHR22896">
    <property type="entry name" value="CDK5 AND ABL1 ENZYME SUBSTRATE 1"/>
    <property type="match status" value="1"/>
</dbReference>
<dbReference type="AlphaFoldDB" id="A0A2T9ZET8"/>
<dbReference type="EMBL" id="MBFS01000279">
    <property type="protein sequence ID" value="PVV03102.1"/>
    <property type="molecule type" value="Genomic_DNA"/>
</dbReference>
<reference evidence="3 4" key="1">
    <citation type="journal article" date="2018" name="MBio">
        <title>Comparative Genomics Reveals the Core Gene Toolbox for the Fungus-Insect Symbiosis.</title>
        <authorList>
            <person name="Wang Y."/>
            <person name="Stata M."/>
            <person name="Wang W."/>
            <person name="Stajich J.E."/>
            <person name="White M.M."/>
            <person name="Moncalvo J.M."/>
        </authorList>
    </citation>
    <scope>NUCLEOTIDE SEQUENCE [LARGE SCALE GENOMIC DNA]</scope>
    <source>
        <strain evidence="3 4">SC-DP-2</strain>
    </source>
</reference>
<feature type="region of interest" description="Disordered" evidence="1">
    <location>
        <begin position="62"/>
        <end position="90"/>
    </location>
</feature>
<feature type="transmembrane region" description="Helical" evidence="2">
    <location>
        <begin position="374"/>
        <end position="396"/>
    </location>
</feature>
<feature type="compositionally biased region" description="Polar residues" evidence="1">
    <location>
        <begin position="1"/>
        <end position="27"/>
    </location>
</feature>